<protein>
    <recommendedName>
        <fullName evidence="3">Chemotaxis protein</fullName>
    </recommendedName>
</protein>
<accession>A0ABT8EFT6</accession>
<evidence type="ECO:0000313" key="1">
    <source>
        <dbReference type="EMBL" id="MDN4120123.1"/>
    </source>
</evidence>
<sequence length="149" mass="16585">MPLVIVKDLPPNEQAIFLSLVKPDEANGHQYVLNAANAKHYLKVYMAQINSVIANLPTDDDAVNTPELRALLRRVHHQLEDSYQLLLAHNAEQYPQLLQLSQQIAQQTQYANQQLSEIAQVRSYIEMVATVLANVSSFARVAGAVLALV</sequence>
<keyword evidence="2" id="KW-1185">Reference proteome</keyword>
<name>A0ABT8EFT6_9BURK</name>
<evidence type="ECO:0008006" key="3">
    <source>
        <dbReference type="Google" id="ProtNLM"/>
    </source>
</evidence>
<dbReference type="RefSeq" id="WP_266122542.1">
    <property type="nucleotide sequence ID" value="NZ_JAJHNU010000001.1"/>
</dbReference>
<dbReference type="Proteomes" id="UP001168613">
    <property type="component" value="Unassembled WGS sequence"/>
</dbReference>
<gene>
    <name evidence="1" type="ORF">LMS43_02350</name>
</gene>
<evidence type="ECO:0000313" key="2">
    <source>
        <dbReference type="Proteomes" id="UP001168613"/>
    </source>
</evidence>
<proteinExistence type="predicted"/>
<comment type="caution">
    <text evidence="1">The sequence shown here is derived from an EMBL/GenBank/DDBJ whole genome shotgun (WGS) entry which is preliminary data.</text>
</comment>
<reference evidence="1" key="1">
    <citation type="submission" date="2021-11" db="EMBL/GenBank/DDBJ databases">
        <title>Draft genome sequence of Alcaligenes endophyticus type strain CCUG 75668T.</title>
        <authorList>
            <person name="Salva-Serra F."/>
            <person name="Duran R.E."/>
            <person name="Seeger M."/>
            <person name="Moore E.R.B."/>
            <person name="Jaen-Luchoro D."/>
        </authorList>
    </citation>
    <scope>NUCLEOTIDE SEQUENCE</scope>
    <source>
        <strain evidence="1">CCUG 75668</strain>
    </source>
</reference>
<organism evidence="1 2">
    <name type="scientific">Alcaligenes endophyticus</name>
    <dbReference type="NCBI Taxonomy" id="1929088"/>
    <lineage>
        <taxon>Bacteria</taxon>
        <taxon>Pseudomonadati</taxon>
        <taxon>Pseudomonadota</taxon>
        <taxon>Betaproteobacteria</taxon>
        <taxon>Burkholderiales</taxon>
        <taxon>Alcaligenaceae</taxon>
        <taxon>Alcaligenes</taxon>
    </lineage>
</organism>
<dbReference type="EMBL" id="JAJHNU010000001">
    <property type="protein sequence ID" value="MDN4120123.1"/>
    <property type="molecule type" value="Genomic_DNA"/>
</dbReference>